<feature type="compositionally biased region" description="Basic and acidic residues" evidence="3">
    <location>
        <begin position="115"/>
        <end position="128"/>
    </location>
</feature>
<organism evidence="4 5">
    <name type="scientific">Pseudonocardia xishanensis</name>
    <dbReference type="NCBI Taxonomy" id="630995"/>
    <lineage>
        <taxon>Bacteria</taxon>
        <taxon>Bacillati</taxon>
        <taxon>Actinomycetota</taxon>
        <taxon>Actinomycetes</taxon>
        <taxon>Pseudonocardiales</taxon>
        <taxon>Pseudonocardiaceae</taxon>
        <taxon>Pseudonocardia</taxon>
    </lineage>
</organism>
<evidence type="ECO:0000256" key="3">
    <source>
        <dbReference type="SAM" id="MobiDB-lite"/>
    </source>
</evidence>
<proteinExistence type="predicted"/>
<dbReference type="EMBL" id="BAABGT010000008">
    <property type="protein sequence ID" value="GAA4537059.1"/>
    <property type="molecule type" value="Genomic_DNA"/>
</dbReference>
<dbReference type="PIRSF" id="PIRSF009467">
    <property type="entry name" value="Ureas_acces_UreF"/>
    <property type="match status" value="1"/>
</dbReference>
<dbReference type="Pfam" id="PF01730">
    <property type="entry name" value="UreF"/>
    <property type="match status" value="1"/>
</dbReference>
<evidence type="ECO:0000256" key="1">
    <source>
        <dbReference type="ARBA" id="ARBA00022988"/>
    </source>
</evidence>
<evidence type="ECO:0000256" key="2">
    <source>
        <dbReference type="ARBA" id="ARBA00023186"/>
    </source>
</evidence>
<sequence>MGLASLVLADARFPGGGHVHSGGVEEAVARGLVSDVPTLESFLRGRLQTAGLIGAAFAAAAALVARDARGPQAPLTDAWGPRAPGVADACGPQAPLTDAWGPRVAASWSELDAELDARTPSEAQREASRAQGRGTLRAVRAAWPSPVLDDLVAVHPRPHHPLLVGAVCGIAGEPPAEAARCVAYLAVSGPASAAVRLLGLDPFAVNAALVRLGPALDSVVAGVGTGRDLPAPGAPVLDLMAQTHVHQHDRMRLFAS</sequence>
<comment type="caution">
    <text evidence="4">The sequence shown here is derived from an EMBL/GenBank/DDBJ whole genome shotgun (WGS) entry which is preliminary data.</text>
</comment>
<keyword evidence="2" id="KW-0143">Chaperone</keyword>
<accession>A0ABP8RF01</accession>
<dbReference type="Gene3D" id="1.10.4190.10">
    <property type="entry name" value="Urease accessory protein UreF"/>
    <property type="match status" value="1"/>
</dbReference>
<keyword evidence="1" id="KW-0996">Nickel insertion</keyword>
<dbReference type="Proteomes" id="UP001501598">
    <property type="component" value="Unassembled WGS sequence"/>
</dbReference>
<reference evidence="5" key="1">
    <citation type="journal article" date="2019" name="Int. J. Syst. Evol. Microbiol.">
        <title>The Global Catalogue of Microorganisms (GCM) 10K type strain sequencing project: providing services to taxonomists for standard genome sequencing and annotation.</title>
        <authorList>
            <consortium name="The Broad Institute Genomics Platform"/>
            <consortium name="The Broad Institute Genome Sequencing Center for Infectious Disease"/>
            <person name="Wu L."/>
            <person name="Ma J."/>
        </authorList>
    </citation>
    <scope>NUCLEOTIDE SEQUENCE [LARGE SCALE GENOMIC DNA]</scope>
    <source>
        <strain evidence="5">JCM 17906</strain>
    </source>
</reference>
<evidence type="ECO:0000313" key="5">
    <source>
        <dbReference type="Proteomes" id="UP001501598"/>
    </source>
</evidence>
<gene>
    <name evidence="4" type="ORF">GCM10023175_04940</name>
</gene>
<dbReference type="PANTHER" id="PTHR33620:SF1">
    <property type="entry name" value="UREASE ACCESSORY PROTEIN F"/>
    <property type="match status" value="1"/>
</dbReference>
<evidence type="ECO:0000313" key="4">
    <source>
        <dbReference type="EMBL" id="GAA4537059.1"/>
    </source>
</evidence>
<dbReference type="InterPro" id="IPR002639">
    <property type="entry name" value="UreF"/>
</dbReference>
<name>A0ABP8RF01_9PSEU</name>
<protein>
    <submittedName>
        <fullName evidence="4">Urease accessory UreF family protein</fullName>
    </submittedName>
</protein>
<keyword evidence="5" id="KW-1185">Reference proteome</keyword>
<dbReference type="RefSeq" id="WP_345412209.1">
    <property type="nucleotide sequence ID" value="NZ_BAABGT010000008.1"/>
</dbReference>
<dbReference type="InterPro" id="IPR038277">
    <property type="entry name" value="UreF_sf"/>
</dbReference>
<dbReference type="PANTHER" id="PTHR33620">
    <property type="entry name" value="UREASE ACCESSORY PROTEIN F"/>
    <property type="match status" value="1"/>
</dbReference>
<feature type="region of interest" description="Disordered" evidence="3">
    <location>
        <begin position="115"/>
        <end position="134"/>
    </location>
</feature>